<organism evidence="1 2">
    <name type="scientific">Alteromonas mediterranea</name>
    <dbReference type="NCBI Taxonomy" id="314275"/>
    <lineage>
        <taxon>Bacteria</taxon>
        <taxon>Pseudomonadati</taxon>
        <taxon>Pseudomonadota</taxon>
        <taxon>Gammaproteobacteria</taxon>
        <taxon>Alteromonadales</taxon>
        <taxon>Alteromonadaceae</taxon>
        <taxon>Alteromonas/Salinimonas group</taxon>
        <taxon>Alteromonas</taxon>
    </lineage>
</organism>
<gene>
    <name evidence="1" type="ORF">BM524_19555</name>
</gene>
<keyword evidence="1" id="KW-0614">Plasmid</keyword>
<evidence type="ECO:0000313" key="1">
    <source>
        <dbReference type="EMBL" id="APD92119.1"/>
    </source>
</evidence>
<reference evidence="1 2" key="1">
    <citation type="submission" date="2016-11" db="EMBL/GenBank/DDBJ databases">
        <title>Networking in microbes: conjugative elements and plasmids in the genus Alteromonas.</title>
        <authorList>
            <person name="Lopez-Perez M."/>
            <person name="Ramon-Marco N."/>
            <person name="Rodriguez-Valera F."/>
        </authorList>
    </citation>
    <scope>NUCLEOTIDE SEQUENCE [LARGE SCALE GENOMIC DNA]</scope>
    <source>
        <strain evidence="1 2">CP48</strain>
        <plasmid evidence="2">pamcp48-600</plasmid>
    </source>
</reference>
<evidence type="ECO:0000313" key="2">
    <source>
        <dbReference type="Proteomes" id="UP000182101"/>
    </source>
</evidence>
<accession>A0AAC9NTS1</accession>
<sequence length="331" mass="36109">MQSHPSYTAGSTIPVNIEYVSPDEQNVLRVLPKGAWLARNTSDGTVTLSPDANAVSKGEAHPVMSGVTHVMQGPVARVFPGLTTENMHNFADIFKYKVDQIVFPQRYGSTSVEVEQENNALKTVLSDIGATFVASGRGVFPFDPESEAFLEPIQPKSDLLIGYPVNAQRIIATEPPLDNFKVMLINIGIPKNTVDGITSDKGMLPFKVTREDLGALPDELHQDLAHKIRYKAVHATGHMTLGGLTAKSTDELNAEILADALDETLMYASETTIPFYLESALVSLGAPYSEALRSDVNALSYYDNKDFYNSVYTTLKAHTSDDPVPDLGIKY</sequence>
<geneLocation type="plasmid" evidence="2">
    <name>pamcp48-600</name>
</geneLocation>
<proteinExistence type="predicted"/>
<dbReference type="RefSeq" id="WP_071960729.1">
    <property type="nucleotide sequence ID" value="NZ_CP018025.1"/>
</dbReference>
<dbReference type="EMBL" id="CP018025">
    <property type="protein sequence ID" value="APD92119.1"/>
    <property type="molecule type" value="Genomic_DNA"/>
</dbReference>
<dbReference type="AlphaFoldDB" id="A0AAC9NTS1"/>
<protein>
    <submittedName>
        <fullName evidence="1">Uncharacterized protein</fullName>
    </submittedName>
</protein>
<dbReference type="Proteomes" id="UP000182101">
    <property type="component" value="Plasmid pAMCP48-600"/>
</dbReference>
<name>A0AAC9NTS1_9ALTE</name>